<feature type="transmembrane region" description="Helical" evidence="5">
    <location>
        <begin position="79"/>
        <end position="97"/>
    </location>
</feature>
<evidence type="ECO:0000256" key="4">
    <source>
        <dbReference type="PROSITE-ProRule" id="PRU00433"/>
    </source>
</evidence>
<keyword evidence="2 4" id="KW-0479">Metal-binding</keyword>
<gene>
    <name evidence="7" type="ORF">BECKLFY1418B_GA0070995_102815</name>
</gene>
<dbReference type="SUPFAM" id="SSF46626">
    <property type="entry name" value="Cytochrome c"/>
    <property type="match status" value="3"/>
</dbReference>
<organism evidence="7">
    <name type="scientific">Candidatus Kentrum sp. LFY</name>
    <dbReference type="NCBI Taxonomy" id="2126342"/>
    <lineage>
        <taxon>Bacteria</taxon>
        <taxon>Pseudomonadati</taxon>
        <taxon>Pseudomonadota</taxon>
        <taxon>Gammaproteobacteria</taxon>
        <taxon>Candidatus Kentrum</taxon>
    </lineage>
</organism>
<dbReference type="PANTHER" id="PTHR35008">
    <property type="entry name" value="BLL4482 PROTEIN-RELATED"/>
    <property type="match status" value="1"/>
</dbReference>
<feature type="domain" description="Cytochrome c" evidence="6">
    <location>
        <begin position="423"/>
        <end position="536"/>
    </location>
</feature>
<dbReference type="InterPro" id="IPR036909">
    <property type="entry name" value="Cyt_c-like_dom_sf"/>
</dbReference>
<reference evidence="7" key="1">
    <citation type="submission" date="2019-02" db="EMBL/GenBank/DDBJ databases">
        <authorList>
            <person name="Gruber-Vodicka R. H."/>
            <person name="Seah K. B. B."/>
        </authorList>
    </citation>
    <scope>NUCLEOTIDE SEQUENCE</scope>
    <source>
        <strain evidence="7">BECK_M7</strain>
    </source>
</reference>
<evidence type="ECO:0000256" key="1">
    <source>
        <dbReference type="ARBA" id="ARBA00022617"/>
    </source>
</evidence>
<sequence>MKTLRIPAFWRAVLVVLAAWFLFDNAFPPVLPRTLMIQFMTITVVGVLLYFSFEEKRWIEFKAPILAVLRDRGKWPIRWSLLVAIPALAGYVTYGIVKPSLDAPVELRQVHPAPPSTLRVFDKSHDLGTLENPVRERILARLESDKPESEKTGAAMAAYGEIVEKGRNVYFENCFYCHGDLLDGTGPFAQAFNPLPANFQDVGTIAQLQEAFLFWRITTGGPGLPKEGTPWNSAMPVWHEMLDEEAIWNVITFLYDYVGQVPRMWNPDTSKAVTGMKEQIQAARKAMDPAARYRFRCAACHGETGAGDGPAADFLYPRPRDFTLGLFKYKTSPGMLPPRDEDLFDTIEHGLEGTGMPGWATLLSDEQIQGLIPIVKGFDTVATWAPEDADDDAFDDEGRYLEGDFTVVTETEPLNGQIPYSEESIARGRTVFRKACKECHGDLGRGNITSGKRLADDWEARIWPRDLTKPWTWRITNVPGEDEAARLDTIARIHQRLSIGIPGTPMPAHRAVEAGNKDPVRLEDRWHIANYVYARRQGAAPMPGEDTLISALEIEGELPLEVDDPAWSRARAVTLRLAPNIIEEERLFTSLSDALTVRALYNDADIAFLLEAGDRTDSRPGEPVSEQIQDENLDMHSDAFAIQFPQNDAYVAAPVVEKPLFRHGDARHLTTIWYWNAGSVSPATPPQAVLLDASGPDKKLAARETNDDLMANGKWEHGRWRVVMKRSRNLPDAGSAGVGDEPGVGDEHGDISFDEGRFMPVSFANWDGSNDEIGSRHTLTTWYWLLLPPEMDRVKVFGIPLGVGLLVFIAGIVLVRGQRHAKS</sequence>
<dbReference type="GO" id="GO:0046872">
    <property type="term" value="F:metal ion binding"/>
    <property type="evidence" value="ECO:0007669"/>
    <property type="project" value="UniProtKB-KW"/>
</dbReference>
<keyword evidence="5" id="KW-1133">Transmembrane helix</keyword>
<keyword evidence="5" id="KW-0812">Transmembrane</keyword>
<dbReference type="AlphaFoldDB" id="A0A450UGQ7"/>
<feature type="transmembrane region" description="Helical" evidence="5">
    <location>
        <begin position="796"/>
        <end position="815"/>
    </location>
</feature>
<dbReference type="PANTHER" id="PTHR35008:SF8">
    <property type="entry name" value="ALCOHOL DEHYDROGENASE CYTOCHROME C SUBUNIT"/>
    <property type="match status" value="1"/>
</dbReference>
<evidence type="ECO:0000256" key="5">
    <source>
        <dbReference type="SAM" id="Phobius"/>
    </source>
</evidence>
<dbReference type="GO" id="GO:0020037">
    <property type="term" value="F:heme binding"/>
    <property type="evidence" value="ECO:0007669"/>
    <property type="project" value="InterPro"/>
</dbReference>
<keyword evidence="5" id="KW-0472">Membrane</keyword>
<feature type="domain" description="Cytochrome c" evidence="6">
    <location>
        <begin position="161"/>
        <end position="258"/>
    </location>
</feature>
<evidence type="ECO:0000256" key="3">
    <source>
        <dbReference type="ARBA" id="ARBA00023004"/>
    </source>
</evidence>
<name>A0A450UGQ7_9GAMM</name>
<dbReference type="Gene3D" id="1.10.760.10">
    <property type="entry name" value="Cytochrome c-like domain"/>
    <property type="match status" value="3"/>
</dbReference>
<evidence type="ECO:0000259" key="6">
    <source>
        <dbReference type="PROSITE" id="PS51007"/>
    </source>
</evidence>
<dbReference type="EMBL" id="CAADFF010000028">
    <property type="protein sequence ID" value="VFJ91714.1"/>
    <property type="molecule type" value="Genomic_DNA"/>
</dbReference>
<dbReference type="InterPro" id="IPR051459">
    <property type="entry name" value="Cytochrome_c-type_DH"/>
</dbReference>
<dbReference type="GO" id="GO:0009055">
    <property type="term" value="F:electron transfer activity"/>
    <property type="evidence" value="ECO:0007669"/>
    <property type="project" value="InterPro"/>
</dbReference>
<feature type="transmembrane region" description="Helical" evidence="5">
    <location>
        <begin position="36"/>
        <end position="53"/>
    </location>
</feature>
<feature type="domain" description="Cytochrome c" evidence="6">
    <location>
        <begin position="284"/>
        <end position="379"/>
    </location>
</feature>
<dbReference type="Gene3D" id="2.60.40.1190">
    <property type="match status" value="1"/>
</dbReference>
<dbReference type="InterPro" id="IPR009056">
    <property type="entry name" value="Cyt_c-like_dom"/>
</dbReference>
<keyword evidence="3 4" id="KW-0408">Iron</keyword>
<proteinExistence type="predicted"/>
<protein>
    <submittedName>
        <fullName evidence="7">DMSO reductase family type II enzyme, heme b subunit</fullName>
    </submittedName>
</protein>
<dbReference type="PROSITE" id="PS51007">
    <property type="entry name" value="CYTC"/>
    <property type="match status" value="3"/>
</dbReference>
<dbReference type="Pfam" id="PF13442">
    <property type="entry name" value="Cytochrome_CBB3"/>
    <property type="match status" value="2"/>
</dbReference>
<accession>A0A450UGQ7</accession>
<evidence type="ECO:0000256" key="2">
    <source>
        <dbReference type="ARBA" id="ARBA00022723"/>
    </source>
</evidence>
<evidence type="ECO:0000313" key="7">
    <source>
        <dbReference type="EMBL" id="VFJ91714.1"/>
    </source>
</evidence>
<keyword evidence="1 4" id="KW-0349">Heme</keyword>